<dbReference type="CDD" id="cd09993">
    <property type="entry name" value="HDAC_classIV"/>
    <property type="match status" value="1"/>
</dbReference>
<dbReference type="EMBL" id="KB309238">
    <property type="protein sequence ID" value="ELT95017.1"/>
    <property type="molecule type" value="Genomic_DNA"/>
</dbReference>
<dbReference type="Proteomes" id="UP000014760">
    <property type="component" value="Unassembled WGS sequence"/>
</dbReference>
<keyword evidence="5" id="KW-1185">Reference proteome</keyword>
<dbReference type="PRINTS" id="PR01270">
    <property type="entry name" value="HDASUPER"/>
</dbReference>
<feature type="domain" description="Histone deacetylase" evidence="2">
    <location>
        <begin position="22"/>
        <end position="286"/>
    </location>
</feature>
<dbReference type="InterPro" id="IPR037138">
    <property type="entry name" value="His_deacetylse_dom_sf"/>
</dbReference>
<evidence type="ECO:0000313" key="5">
    <source>
        <dbReference type="Proteomes" id="UP000014760"/>
    </source>
</evidence>
<dbReference type="AlphaFoldDB" id="R7TN99"/>
<dbReference type="STRING" id="283909.R7TN99"/>
<dbReference type="InterPro" id="IPR000286">
    <property type="entry name" value="HDACs"/>
</dbReference>
<protein>
    <recommendedName>
        <fullName evidence="2">Histone deacetylase domain-containing protein</fullName>
    </recommendedName>
</protein>
<name>R7TN99_CAPTE</name>
<dbReference type="EnsemblMetazoa" id="CapteT228874">
    <property type="protein sequence ID" value="CapteP228874"/>
    <property type="gene ID" value="CapteG228874"/>
</dbReference>
<gene>
    <name evidence="3" type="ORF">CAPTEDRAFT_228874</name>
</gene>
<dbReference type="GO" id="GO:0016787">
    <property type="term" value="F:hydrolase activity"/>
    <property type="evidence" value="ECO:0007669"/>
    <property type="project" value="UniProtKB-KW"/>
</dbReference>
<dbReference type="PANTHER" id="PTHR10625">
    <property type="entry name" value="HISTONE DEACETYLASE HDAC1-RELATED"/>
    <property type="match status" value="1"/>
</dbReference>
<keyword evidence="1" id="KW-0378">Hydrolase</keyword>
<dbReference type="PANTHER" id="PTHR10625:SF19">
    <property type="entry name" value="HISTONE DEACETYLASE 12"/>
    <property type="match status" value="1"/>
</dbReference>
<accession>R7TN99</accession>
<reference evidence="4" key="3">
    <citation type="submission" date="2015-06" db="UniProtKB">
        <authorList>
            <consortium name="EnsemblMetazoa"/>
        </authorList>
    </citation>
    <scope>IDENTIFICATION</scope>
</reference>
<evidence type="ECO:0000313" key="4">
    <source>
        <dbReference type="EnsemblMetazoa" id="CapteP228874"/>
    </source>
</evidence>
<dbReference type="HOGENOM" id="CLU_007727_1_0_1"/>
<evidence type="ECO:0000259" key="2">
    <source>
        <dbReference type="Pfam" id="PF00850"/>
    </source>
</evidence>
<dbReference type="SUPFAM" id="SSF52768">
    <property type="entry name" value="Arginase/deacetylase"/>
    <property type="match status" value="1"/>
</dbReference>
<dbReference type="OrthoDB" id="437693at2759"/>
<reference evidence="3 5" key="2">
    <citation type="journal article" date="2013" name="Nature">
        <title>Insights into bilaterian evolution from three spiralian genomes.</title>
        <authorList>
            <person name="Simakov O."/>
            <person name="Marletaz F."/>
            <person name="Cho S.J."/>
            <person name="Edsinger-Gonzales E."/>
            <person name="Havlak P."/>
            <person name="Hellsten U."/>
            <person name="Kuo D.H."/>
            <person name="Larsson T."/>
            <person name="Lv J."/>
            <person name="Arendt D."/>
            <person name="Savage R."/>
            <person name="Osoegawa K."/>
            <person name="de Jong P."/>
            <person name="Grimwood J."/>
            <person name="Chapman J.A."/>
            <person name="Shapiro H."/>
            <person name="Aerts A."/>
            <person name="Otillar R.P."/>
            <person name="Terry A.Y."/>
            <person name="Boore J.L."/>
            <person name="Grigoriev I.V."/>
            <person name="Lindberg D.R."/>
            <person name="Seaver E.C."/>
            <person name="Weisblat D.A."/>
            <person name="Putnam N.H."/>
            <person name="Rokhsar D.S."/>
        </authorList>
    </citation>
    <scope>NUCLEOTIDE SEQUENCE</scope>
    <source>
        <strain evidence="3 5">I ESC-2004</strain>
    </source>
</reference>
<dbReference type="EMBL" id="AMQN01012005">
    <property type="status" value="NOT_ANNOTATED_CDS"/>
    <property type="molecule type" value="Genomic_DNA"/>
</dbReference>
<dbReference type="Pfam" id="PF00850">
    <property type="entry name" value="Hist_deacetyl"/>
    <property type="match status" value="1"/>
</dbReference>
<evidence type="ECO:0000256" key="1">
    <source>
        <dbReference type="ARBA" id="ARBA00022801"/>
    </source>
</evidence>
<dbReference type="InterPro" id="IPR023801">
    <property type="entry name" value="His_deacetylse_dom"/>
</dbReference>
<dbReference type="GO" id="GO:0004407">
    <property type="term" value="F:histone deacetylase activity"/>
    <property type="evidence" value="ECO:0007669"/>
    <property type="project" value="InterPro"/>
</dbReference>
<dbReference type="Gene3D" id="3.40.800.20">
    <property type="entry name" value="Histone deacetylase domain"/>
    <property type="match status" value="1"/>
</dbReference>
<dbReference type="InterPro" id="IPR044150">
    <property type="entry name" value="HDAC_classIV"/>
</dbReference>
<dbReference type="OMA" id="DGFCIFN"/>
<sequence>MSNSSLPIIHHHDYVSTLPRKHRFAMRKFHGVLEYLKRDQVITMKQVHSPDEVSHETAALVHSEEYIHKFFHGLTDAKEQRRTGFVWDEGLARRCRLEAGGTLLSTQLARERGLACNTGGGTHHAFRDYGSGFCLINDMAIAAKYALKAGIVERVLIVDLDVHQGDGTAKILENEECIFTFSMHSAKNFPFEKQKSDLDIALEDGLGDHEYLSILHDHLPSILQSFRPDMVIYDAGVDPHVKDELGKLNLTDQGLFDRDYYVMNECIRRGIPCATVIGGGYSRDLEALSLRHTIVHRAATKLWHSTIL</sequence>
<evidence type="ECO:0000313" key="3">
    <source>
        <dbReference type="EMBL" id="ELT95017.1"/>
    </source>
</evidence>
<dbReference type="InterPro" id="IPR023696">
    <property type="entry name" value="Ureohydrolase_dom_sf"/>
</dbReference>
<proteinExistence type="predicted"/>
<organism evidence="3">
    <name type="scientific">Capitella teleta</name>
    <name type="common">Polychaete worm</name>
    <dbReference type="NCBI Taxonomy" id="283909"/>
    <lineage>
        <taxon>Eukaryota</taxon>
        <taxon>Metazoa</taxon>
        <taxon>Spiralia</taxon>
        <taxon>Lophotrochozoa</taxon>
        <taxon>Annelida</taxon>
        <taxon>Polychaeta</taxon>
        <taxon>Sedentaria</taxon>
        <taxon>Scolecida</taxon>
        <taxon>Capitellidae</taxon>
        <taxon>Capitella</taxon>
    </lineage>
</organism>
<reference evidence="5" key="1">
    <citation type="submission" date="2012-12" db="EMBL/GenBank/DDBJ databases">
        <authorList>
            <person name="Hellsten U."/>
            <person name="Grimwood J."/>
            <person name="Chapman J.A."/>
            <person name="Shapiro H."/>
            <person name="Aerts A."/>
            <person name="Otillar R.P."/>
            <person name="Terry A.Y."/>
            <person name="Boore J.L."/>
            <person name="Simakov O."/>
            <person name="Marletaz F."/>
            <person name="Cho S.-J."/>
            <person name="Edsinger-Gonzales E."/>
            <person name="Havlak P."/>
            <person name="Kuo D.-H."/>
            <person name="Larsson T."/>
            <person name="Lv J."/>
            <person name="Arendt D."/>
            <person name="Savage R."/>
            <person name="Osoegawa K."/>
            <person name="de Jong P."/>
            <person name="Lindberg D.R."/>
            <person name="Seaver E.C."/>
            <person name="Weisblat D.A."/>
            <person name="Putnam N.H."/>
            <person name="Grigoriev I.V."/>
            <person name="Rokhsar D.S."/>
        </authorList>
    </citation>
    <scope>NUCLEOTIDE SEQUENCE</scope>
    <source>
        <strain evidence="5">I ESC-2004</strain>
    </source>
</reference>
<dbReference type="GO" id="GO:0040029">
    <property type="term" value="P:epigenetic regulation of gene expression"/>
    <property type="evidence" value="ECO:0007669"/>
    <property type="project" value="TreeGrafter"/>
</dbReference>